<dbReference type="AlphaFoldDB" id="A0AAD7DPS2"/>
<evidence type="ECO:0000313" key="1">
    <source>
        <dbReference type="EMBL" id="KAJ7696409.1"/>
    </source>
</evidence>
<accession>A0AAD7DPS2</accession>
<dbReference type="EMBL" id="JARKIB010000630">
    <property type="protein sequence ID" value="KAJ7696409.1"/>
    <property type="molecule type" value="Genomic_DNA"/>
</dbReference>
<reference evidence="1" key="1">
    <citation type="submission" date="2023-03" db="EMBL/GenBank/DDBJ databases">
        <title>Massive genome expansion in bonnet fungi (Mycena s.s.) driven by repeated elements and novel gene families across ecological guilds.</title>
        <authorList>
            <consortium name="Lawrence Berkeley National Laboratory"/>
            <person name="Harder C.B."/>
            <person name="Miyauchi S."/>
            <person name="Viragh M."/>
            <person name="Kuo A."/>
            <person name="Thoen E."/>
            <person name="Andreopoulos B."/>
            <person name="Lu D."/>
            <person name="Skrede I."/>
            <person name="Drula E."/>
            <person name="Henrissat B."/>
            <person name="Morin E."/>
            <person name="Kohler A."/>
            <person name="Barry K."/>
            <person name="LaButti K."/>
            <person name="Morin E."/>
            <person name="Salamov A."/>
            <person name="Lipzen A."/>
            <person name="Mereny Z."/>
            <person name="Hegedus B."/>
            <person name="Baldrian P."/>
            <person name="Stursova M."/>
            <person name="Weitz H."/>
            <person name="Taylor A."/>
            <person name="Grigoriev I.V."/>
            <person name="Nagy L.G."/>
            <person name="Martin F."/>
            <person name="Kauserud H."/>
        </authorList>
    </citation>
    <scope>NUCLEOTIDE SEQUENCE</scope>
    <source>
        <strain evidence="1">CBHHK182m</strain>
    </source>
</reference>
<organism evidence="1 2">
    <name type="scientific">Mycena metata</name>
    <dbReference type="NCBI Taxonomy" id="1033252"/>
    <lineage>
        <taxon>Eukaryota</taxon>
        <taxon>Fungi</taxon>
        <taxon>Dikarya</taxon>
        <taxon>Basidiomycota</taxon>
        <taxon>Agaricomycotina</taxon>
        <taxon>Agaricomycetes</taxon>
        <taxon>Agaricomycetidae</taxon>
        <taxon>Agaricales</taxon>
        <taxon>Marasmiineae</taxon>
        <taxon>Mycenaceae</taxon>
        <taxon>Mycena</taxon>
    </lineage>
</organism>
<sequence>MECAWWTKNIGGLDALVRRKQEYVAGCRSLSGDGVYVDLQFQLQRLGDRGVTCIRIRPLRVRHGLQITYGLDSAALSSTAPPLLRHRVFYILVIYEKSSSPYGFALAPIWCTAASCTRSSSTLARPCAIALGSPSPRTVRTIRAVGHKKQRTPRLYRASDESRSTLGIFSWLY</sequence>
<name>A0AAD7DPS2_9AGAR</name>
<dbReference type="Proteomes" id="UP001215598">
    <property type="component" value="Unassembled WGS sequence"/>
</dbReference>
<keyword evidence="2" id="KW-1185">Reference proteome</keyword>
<protein>
    <submittedName>
        <fullName evidence="1">Uncharacterized protein</fullName>
    </submittedName>
</protein>
<comment type="caution">
    <text evidence="1">The sequence shown here is derived from an EMBL/GenBank/DDBJ whole genome shotgun (WGS) entry which is preliminary data.</text>
</comment>
<gene>
    <name evidence="1" type="ORF">B0H16DRAFT_840839</name>
</gene>
<evidence type="ECO:0000313" key="2">
    <source>
        <dbReference type="Proteomes" id="UP001215598"/>
    </source>
</evidence>
<proteinExistence type="predicted"/>